<feature type="transmembrane region" description="Helical" evidence="2">
    <location>
        <begin position="69"/>
        <end position="88"/>
    </location>
</feature>
<proteinExistence type="predicted"/>
<keyword evidence="4" id="KW-1185">Reference proteome</keyword>
<organism evidence="3 4">
    <name type="scientific">Sphingomonas natans</name>
    <dbReference type="NCBI Taxonomy" id="3063330"/>
    <lineage>
        <taxon>Bacteria</taxon>
        <taxon>Pseudomonadati</taxon>
        <taxon>Pseudomonadota</taxon>
        <taxon>Alphaproteobacteria</taxon>
        <taxon>Sphingomonadales</taxon>
        <taxon>Sphingomonadaceae</taxon>
        <taxon>Sphingomonas</taxon>
    </lineage>
</organism>
<keyword evidence="2" id="KW-1133">Transmembrane helix</keyword>
<feature type="region of interest" description="Disordered" evidence="1">
    <location>
        <begin position="14"/>
        <end position="37"/>
    </location>
</feature>
<accession>A0ABT8Y3X2</accession>
<keyword evidence="2" id="KW-0472">Membrane</keyword>
<evidence type="ECO:0000256" key="1">
    <source>
        <dbReference type="SAM" id="MobiDB-lite"/>
    </source>
</evidence>
<name>A0ABT8Y3X2_9SPHN</name>
<sequence length="94" mass="9639">MAFVDFNMRVPSADEAQGPVAKDAAASRSHTPAAPLKTPRGTLWIGVGMAAVAIALVFALAFASIGEPIVAAIVTILLLLPAASLFASDGHRRT</sequence>
<comment type="caution">
    <text evidence="3">The sequence shown here is derived from an EMBL/GenBank/DDBJ whole genome shotgun (WGS) entry which is preliminary data.</text>
</comment>
<gene>
    <name evidence="3" type="ORF">Q4F19_01320</name>
</gene>
<keyword evidence="2" id="KW-0812">Transmembrane</keyword>
<dbReference type="EMBL" id="JAUOTP010000001">
    <property type="protein sequence ID" value="MDO6413012.1"/>
    <property type="molecule type" value="Genomic_DNA"/>
</dbReference>
<protein>
    <submittedName>
        <fullName evidence="3">Uncharacterized protein</fullName>
    </submittedName>
</protein>
<feature type="transmembrane region" description="Helical" evidence="2">
    <location>
        <begin position="43"/>
        <end position="63"/>
    </location>
</feature>
<evidence type="ECO:0000313" key="3">
    <source>
        <dbReference type="EMBL" id="MDO6413012.1"/>
    </source>
</evidence>
<evidence type="ECO:0000256" key="2">
    <source>
        <dbReference type="SAM" id="Phobius"/>
    </source>
</evidence>
<evidence type="ECO:0000313" key="4">
    <source>
        <dbReference type="Proteomes" id="UP001169764"/>
    </source>
</evidence>
<reference evidence="3" key="1">
    <citation type="submission" date="2023-07" db="EMBL/GenBank/DDBJ databases">
        <authorList>
            <person name="Kim M."/>
        </authorList>
    </citation>
    <scope>NUCLEOTIDE SEQUENCE</scope>
    <source>
        <strain evidence="3">BIUV-7</strain>
    </source>
</reference>
<dbReference type="Proteomes" id="UP001169764">
    <property type="component" value="Unassembled WGS sequence"/>
</dbReference>
<dbReference type="RefSeq" id="WP_303539338.1">
    <property type="nucleotide sequence ID" value="NZ_JAUOTP010000001.1"/>
</dbReference>